<dbReference type="EMBL" id="CP107523">
    <property type="protein sequence ID" value="UYN56408.1"/>
    <property type="molecule type" value="Genomic_DNA"/>
</dbReference>
<evidence type="ECO:0000313" key="2">
    <source>
        <dbReference type="EMBL" id="UYN56408.1"/>
    </source>
</evidence>
<name>A0A4Q1TL51_9LACO</name>
<sequence>MEKPEFESYTRPNGHNEFEEFYQRLPIKDREKLSAVMLRTQSYGIQIAIHQKWVKKLPDGFFELRSSVAGNIQRAIYFHAQGSRYIVTHGFTKKTKKTPQTEIKLAAVIRSEFESEERQ</sequence>
<dbReference type="Proteomes" id="UP001164790">
    <property type="component" value="Chromosome"/>
</dbReference>
<reference evidence="1 3" key="1">
    <citation type="submission" date="2017-01" db="EMBL/GenBank/DDBJ databases">
        <title>Lactobacillus chiayiensis sp. nov., a lactic acid bacterium isolated from compost.</title>
        <authorList>
            <person name="Huang C.-H."/>
        </authorList>
    </citation>
    <scope>NUCLEOTIDE SEQUENCE [LARGE SCALE GENOMIC DNA]</scope>
    <source>
        <strain evidence="1">Chh01</strain>
        <strain evidence="3">chh01</strain>
    </source>
</reference>
<gene>
    <name evidence="1" type="ORF">BVJ53_13165</name>
    <name evidence="2" type="ORF">OFW50_13230</name>
</gene>
<dbReference type="Proteomes" id="UP000290475">
    <property type="component" value="Unassembled WGS sequence"/>
</dbReference>
<organism evidence="1 3">
    <name type="scientific">Lacticaseibacillus chiayiensis</name>
    <dbReference type="NCBI Taxonomy" id="2100821"/>
    <lineage>
        <taxon>Bacteria</taxon>
        <taxon>Bacillati</taxon>
        <taxon>Bacillota</taxon>
        <taxon>Bacilli</taxon>
        <taxon>Lactobacillales</taxon>
        <taxon>Lactobacillaceae</taxon>
        <taxon>Lacticaseibacillus</taxon>
    </lineage>
</organism>
<evidence type="ECO:0000313" key="4">
    <source>
        <dbReference type="Proteomes" id="UP001164790"/>
    </source>
</evidence>
<evidence type="ECO:0000313" key="3">
    <source>
        <dbReference type="Proteomes" id="UP000290475"/>
    </source>
</evidence>
<accession>A0A4Q1TL51</accession>
<dbReference type="Pfam" id="PF05973">
    <property type="entry name" value="Gp49"/>
    <property type="match status" value="1"/>
</dbReference>
<dbReference type="InterPro" id="IPR009241">
    <property type="entry name" value="HigB-like"/>
</dbReference>
<proteinExistence type="predicted"/>
<reference evidence="2" key="2">
    <citation type="submission" date="2022-10" db="EMBL/GenBank/DDBJ databases">
        <title>Comparative genomic analysis and in-vitro probiotic properties of the potential probiotic L. chiayiensis AACE 3.</title>
        <authorList>
            <person name="Kang X."/>
        </authorList>
    </citation>
    <scope>NUCLEOTIDE SEQUENCE</scope>
    <source>
        <strain evidence="2">AACE 3</strain>
    </source>
</reference>
<dbReference type="AlphaFoldDB" id="A0A4Q1TL51"/>
<keyword evidence="4" id="KW-1185">Reference proteome</keyword>
<dbReference type="RefSeq" id="WP_129302812.1">
    <property type="nucleotide sequence ID" value="NZ_CP074378.1"/>
</dbReference>
<dbReference type="EMBL" id="MSSM01000040">
    <property type="protein sequence ID" value="RXT18881.1"/>
    <property type="molecule type" value="Genomic_DNA"/>
</dbReference>
<evidence type="ECO:0000313" key="1">
    <source>
        <dbReference type="EMBL" id="RXT18881.1"/>
    </source>
</evidence>
<protein>
    <submittedName>
        <fullName evidence="1">Addiction module toxin RelE</fullName>
    </submittedName>
    <submittedName>
        <fullName evidence="2">Type II toxin-antitoxin system RelE/ParE family toxin</fullName>
    </submittedName>
</protein>